<gene>
    <name evidence="2" type="ORF">SSP24_69930</name>
</gene>
<comment type="caution">
    <text evidence="2">The sequence shown here is derived from an EMBL/GenBank/DDBJ whole genome shotgun (WGS) entry which is preliminary data.</text>
</comment>
<reference evidence="2 3" key="1">
    <citation type="submission" date="2019-06" db="EMBL/GenBank/DDBJ databases">
        <title>Whole genome shotgun sequence of Streptomyces spinoverrucosus NBRC 14228.</title>
        <authorList>
            <person name="Hosoyama A."/>
            <person name="Uohara A."/>
            <person name="Ohji S."/>
            <person name="Ichikawa N."/>
        </authorList>
    </citation>
    <scope>NUCLEOTIDE SEQUENCE [LARGE SCALE GENOMIC DNA]</scope>
    <source>
        <strain evidence="2 3">NBRC 14228</strain>
    </source>
</reference>
<dbReference type="EMBL" id="BJND01000069">
    <property type="protein sequence ID" value="GEC09338.1"/>
    <property type="molecule type" value="Genomic_DNA"/>
</dbReference>
<evidence type="ECO:0000313" key="2">
    <source>
        <dbReference type="EMBL" id="GEC09338.1"/>
    </source>
</evidence>
<organism evidence="2 3">
    <name type="scientific">Streptomyces spinoverrucosus</name>
    <dbReference type="NCBI Taxonomy" id="284043"/>
    <lineage>
        <taxon>Bacteria</taxon>
        <taxon>Bacillati</taxon>
        <taxon>Actinomycetota</taxon>
        <taxon>Actinomycetes</taxon>
        <taxon>Kitasatosporales</taxon>
        <taxon>Streptomycetaceae</taxon>
        <taxon>Streptomyces</taxon>
    </lineage>
</organism>
<accession>A0A4Y3VSX3</accession>
<dbReference type="RefSeq" id="WP_141313998.1">
    <property type="nucleotide sequence ID" value="NZ_BJND01000069.1"/>
</dbReference>
<sequence length="90" mass="9018">MGVFARLLRRSKAKEEASTAEAQADQPSAASEADGTAEAKGSGETDAGAGTEPAAVKEGDEGDAPEAVEIPQQQSPGKAADSEADESART</sequence>
<evidence type="ECO:0000256" key="1">
    <source>
        <dbReference type="SAM" id="MobiDB-lite"/>
    </source>
</evidence>
<dbReference type="OrthoDB" id="4337935at2"/>
<dbReference type="AlphaFoldDB" id="A0A4Y3VSX3"/>
<dbReference type="Proteomes" id="UP000317881">
    <property type="component" value="Unassembled WGS sequence"/>
</dbReference>
<protein>
    <recommendedName>
        <fullName evidence="4">Gliding motility protein</fullName>
    </recommendedName>
</protein>
<evidence type="ECO:0000313" key="3">
    <source>
        <dbReference type="Proteomes" id="UP000317881"/>
    </source>
</evidence>
<evidence type="ECO:0008006" key="4">
    <source>
        <dbReference type="Google" id="ProtNLM"/>
    </source>
</evidence>
<keyword evidence="3" id="KW-1185">Reference proteome</keyword>
<feature type="region of interest" description="Disordered" evidence="1">
    <location>
        <begin position="1"/>
        <end position="90"/>
    </location>
</feature>
<name>A0A4Y3VSX3_9ACTN</name>
<proteinExistence type="predicted"/>